<proteinExistence type="predicted"/>
<evidence type="ECO:0000313" key="4">
    <source>
        <dbReference type="EMBL" id="KAF2675200.1"/>
    </source>
</evidence>
<dbReference type="CDD" id="cd21134">
    <property type="entry name" value="YTH"/>
    <property type="match status" value="1"/>
</dbReference>
<keyword evidence="5" id="KW-1185">Reference proteome</keyword>
<reference evidence="4" key="1">
    <citation type="journal article" date="2020" name="Stud. Mycol.">
        <title>101 Dothideomycetes genomes: a test case for predicting lifestyles and emergence of pathogens.</title>
        <authorList>
            <person name="Haridas S."/>
            <person name="Albert R."/>
            <person name="Binder M."/>
            <person name="Bloem J."/>
            <person name="Labutti K."/>
            <person name="Salamov A."/>
            <person name="Andreopoulos B."/>
            <person name="Baker S."/>
            <person name="Barry K."/>
            <person name="Bills G."/>
            <person name="Bluhm B."/>
            <person name="Cannon C."/>
            <person name="Castanera R."/>
            <person name="Culley D."/>
            <person name="Daum C."/>
            <person name="Ezra D."/>
            <person name="Gonzalez J."/>
            <person name="Henrissat B."/>
            <person name="Kuo A."/>
            <person name="Liang C."/>
            <person name="Lipzen A."/>
            <person name="Lutzoni F."/>
            <person name="Magnuson J."/>
            <person name="Mondo S."/>
            <person name="Nolan M."/>
            <person name="Ohm R."/>
            <person name="Pangilinan J."/>
            <person name="Park H.-J."/>
            <person name="Ramirez L."/>
            <person name="Alfaro M."/>
            <person name="Sun H."/>
            <person name="Tritt A."/>
            <person name="Yoshinaga Y."/>
            <person name="Zwiers L.-H."/>
            <person name="Turgeon B."/>
            <person name="Goodwin S."/>
            <person name="Spatafora J."/>
            <person name="Crous P."/>
            <person name="Grigoriev I."/>
        </authorList>
    </citation>
    <scope>NUCLEOTIDE SEQUENCE</scope>
    <source>
        <strain evidence="4">CBS 115976</strain>
    </source>
</reference>
<dbReference type="PROSITE" id="PS50882">
    <property type="entry name" value="YTH"/>
    <property type="match status" value="1"/>
</dbReference>
<dbReference type="GO" id="GO:0003723">
    <property type="term" value="F:RNA binding"/>
    <property type="evidence" value="ECO:0007669"/>
    <property type="project" value="InterPro"/>
</dbReference>
<keyword evidence="1" id="KW-0175">Coiled coil</keyword>
<dbReference type="Proteomes" id="UP000799302">
    <property type="component" value="Unassembled WGS sequence"/>
</dbReference>
<evidence type="ECO:0000256" key="2">
    <source>
        <dbReference type="SAM" id="MobiDB-lite"/>
    </source>
</evidence>
<feature type="coiled-coil region" evidence="1">
    <location>
        <begin position="102"/>
        <end position="133"/>
    </location>
</feature>
<evidence type="ECO:0000259" key="3">
    <source>
        <dbReference type="PROSITE" id="PS50882"/>
    </source>
</evidence>
<dbReference type="AlphaFoldDB" id="A0A6A6UTQ6"/>
<sequence>MSDRHSEHAQDYITTDAVAPLASETSLTVALRVKPEAVHPDRVQLIQSSSARDSQKKPTRRGRQPEKHQVQKPRDEIAARRAGLIEAKLEAEANHNHCARQIEYYTTQLTLEKEKIQNLKEKLNDLNQSQQVESLPLRLLDPSITSDGDKNRDLQLIHANTASSQVGIARSKIIAPRGPGRIRRRSASPETMRQTQIRQRETLLESLKLKGPFSFFIMTIPDYLEDAVCIAQNENSWVTRKAFEKELEKAYYYQGQVVLIFHVKRSGGFQGYAQLTEAPHKVWRKPSWYPRLGWKNSHAFQIKWIATQTVGFKHAPMLMKDLEASLGKDRAKFHDGDEVKQELGKRLMLWMDGTFQE</sequence>
<accession>A0A6A6UTQ6</accession>
<feature type="domain" description="YTH" evidence="3">
    <location>
        <begin position="215"/>
        <end position="351"/>
    </location>
</feature>
<gene>
    <name evidence="4" type="ORF">BT63DRAFT_462635</name>
</gene>
<evidence type="ECO:0000313" key="5">
    <source>
        <dbReference type="Proteomes" id="UP000799302"/>
    </source>
</evidence>
<dbReference type="Pfam" id="PF04146">
    <property type="entry name" value="YTH"/>
    <property type="match status" value="1"/>
</dbReference>
<name>A0A6A6UTQ6_9PEZI</name>
<feature type="compositionally biased region" description="Basic and acidic residues" evidence="2">
    <location>
        <begin position="63"/>
        <end position="77"/>
    </location>
</feature>
<feature type="region of interest" description="Disordered" evidence="2">
    <location>
        <begin position="38"/>
        <end position="77"/>
    </location>
</feature>
<dbReference type="OrthoDB" id="5842105at2759"/>
<protein>
    <recommendedName>
        <fullName evidence="3">YTH domain-containing protein</fullName>
    </recommendedName>
</protein>
<dbReference type="EMBL" id="MU004230">
    <property type="protein sequence ID" value="KAF2675200.1"/>
    <property type="molecule type" value="Genomic_DNA"/>
</dbReference>
<dbReference type="Gene3D" id="3.10.590.10">
    <property type="entry name" value="ph1033 like domains"/>
    <property type="match status" value="1"/>
</dbReference>
<organism evidence="4 5">
    <name type="scientific">Microthyrium microscopicum</name>
    <dbReference type="NCBI Taxonomy" id="703497"/>
    <lineage>
        <taxon>Eukaryota</taxon>
        <taxon>Fungi</taxon>
        <taxon>Dikarya</taxon>
        <taxon>Ascomycota</taxon>
        <taxon>Pezizomycotina</taxon>
        <taxon>Dothideomycetes</taxon>
        <taxon>Dothideomycetes incertae sedis</taxon>
        <taxon>Microthyriales</taxon>
        <taxon>Microthyriaceae</taxon>
        <taxon>Microthyrium</taxon>
    </lineage>
</organism>
<dbReference type="InterPro" id="IPR007275">
    <property type="entry name" value="YTH_domain"/>
</dbReference>
<evidence type="ECO:0000256" key="1">
    <source>
        <dbReference type="SAM" id="Coils"/>
    </source>
</evidence>